<dbReference type="EMBL" id="JAUHLI010000001">
    <property type="protein sequence ID" value="MEE2000026.1"/>
    <property type="molecule type" value="Genomic_DNA"/>
</dbReference>
<protein>
    <submittedName>
        <fullName evidence="1">Uncharacterized protein</fullName>
    </submittedName>
</protein>
<name>A0ABU7J0J3_9GAMM</name>
<accession>A0ABU7J0J3</accession>
<proteinExistence type="predicted"/>
<reference evidence="1 2" key="1">
    <citation type="submission" date="2023-07" db="EMBL/GenBank/DDBJ databases">
        <title>Alkalimonas sp., MEB108 novel, alkaliphilic bacterium isolated from Lonar Lake, India.</title>
        <authorList>
            <person name="Joshi A."/>
            <person name="Thite S."/>
        </authorList>
    </citation>
    <scope>NUCLEOTIDE SEQUENCE [LARGE SCALE GENOMIC DNA]</scope>
    <source>
        <strain evidence="1 2">MEB108</strain>
    </source>
</reference>
<evidence type="ECO:0000313" key="2">
    <source>
        <dbReference type="Proteomes" id="UP001336314"/>
    </source>
</evidence>
<keyword evidence="2" id="KW-1185">Reference proteome</keyword>
<comment type="caution">
    <text evidence="1">The sequence shown here is derived from an EMBL/GenBank/DDBJ whole genome shotgun (WGS) entry which is preliminary data.</text>
</comment>
<sequence length="58" mass="6345">MATKPLNHDEEIAYLRALKTKQATAASSMAFRKLLQHAMQAADAACPPVQLSLFDSNE</sequence>
<evidence type="ECO:0000313" key="1">
    <source>
        <dbReference type="EMBL" id="MEE2000026.1"/>
    </source>
</evidence>
<organism evidence="1 2">
    <name type="scientific">Alkalimonas cellulosilytica</name>
    <dbReference type="NCBI Taxonomy" id="3058395"/>
    <lineage>
        <taxon>Bacteria</taxon>
        <taxon>Pseudomonadati</taxon>
        <taxon>Pseudomonadota</taxon>
        <taxon>Gammaproteobacteria</taxon>
        <taxon>Alkalimonas</taxon>
    </lineage>
</organism>
<gene>
    <name evidence="1" type="ORF">QWY20_01060</name>
</gene>
<dbReference type="Proteomes" id="UP001336314">
    <property type="component" value="Unassembled WGS sequence"/>
</dbReference>
<dbReference type="RefSeq" id="WP_330127181.1">
    <property type="nucleotide sequence ID" value="NZ_JAUHLI010000001.1"/>
</dbReference>